<dbReference type="Proteomes" id="UP000765338">
    <property type="component" value="Unassembled WGS sequence"/>
</dbReference>
<comment type="caution">
    <text evidence="2">The sequence shown here is derived from an EMBL/GenBank/DDBJ whole genome shotgun (WGS) entry which is preliminary data.</text>
</comment>
<keyword evidence="3" id="KW-1185">Reference proteome</keyword>
<dbReference type="SUPFAM" id="SSF58113">
    <property type="entry name" value="Apolipoprotein A-I"/>
    <property type="match status" value="1"/>
</dbReference>
<accession>A0ABR5ZSD4</accession>
<protein>
    <submittedName>
        <fullName evidence="2">Uncharacterized protein</fullName>
    </submittedName>
</protein>
<name>A0ABR5ZSD4_9PROT</name>
<feature type="transmembrane region" description="Helical" evidence="1">
    <location>
        <begin position="328"/>
        <end position="350"/>
    </location>
</feature>
<gene>
    <name evidence="2" type="ORF">CPA56_04350</name>
</gene>
<dbReference type="Gene3D" id="1.20.5.1230">
    <property type="entry name" value="Apolipoprotein A-I"/>
    <property type="match status" value="1"/>
</dbReference>
<keyword evidence="1" id="KW-0472">Membrane</keyword>
<evidence type="ECO:0000313" key="3">
    <source>
        <dbReference type="Proteomes" id="UP000765338"/>
    </source>
</evidence>
<keyword evidence="1" id="KW-1133">Transmembrane helix</keyword>
<reference evidence="2 3" key="1">
    <citation type="submission" date="2017-10" db="EMBL/GenBank/DDBJ databases">
        <authorList>
            <person name="Jakob F."/>
        </authorList>
    </citation>
    <scope>NUCLEOTIDE SEQUENCE [LARGE SCALE GENOMIC DNA]</scope>
    <source>
        <strain evidence="2 3">TMW 2.1889</strain>
    </source>
</reference>
<organism evidence="2 3">
    <name type="scientific">Bombella mellum</name>
    <dbReference type="NCBI Taxonomy" id="2039288"/>
    <lineage>
        <taxon>Bacteria</taxon>
        <taxon>Pseudomonadati</taxon>
        <taxon>Pseudomonadota</taxon>
        <taxon>Alphaproteobacteria</taxon>
        <taxon>Acetobacterales</taxon>
        <taxon>Acetobacteraceae</taxon>
        <taxon>Bombella</taxon>
    </lineage>
</organism>
<dbReference type="EMBL" id="PDLY01000002">
    <property type="protein sequence ID" value="MBA5727221.1"/>
    <property type="molecule type" value="Genomic_DNA"/>
</dbReference>
<evidence type="ECO:0000313" key="2">
    <source>
        <dbReference type="EMBL" id="MBA5727221.1"/>
    </source>
</evidence>
<dbReference type="RefSeq" id="WP_182040816.1">
    <property type="nucleotide sequence ID" value="NZ_PDLY01000002.1"/>
</dbReference>
<evidence type="ECO:0000256" key="1">
    <source>
        <dbReference type="SAM" id="Phobius"/>
    </source>
</evidence>
<sequence length="355" mass="40762">MQSKKNFATNDIEKKEKEIESLLEKVLRSPIGDYKEAQESLERGFKNVQEITTKFSDRLNALPDNVEDIVKKIKKDIEDGIDGLKEESDNLFEEKIAILSEYLEKFNENVQKNPEHIRKITCELKEDVDALVAEKTVQLSEQMDRLPHVHEAMETKIQALFASLQGDFCRLAEQGQKKHAELLTSFDQHSQSVKDAASQVGCEIDKIPAIATQHFKEVVDDCQVNLKDLINRHIDRVEETNRRTIAIQEKIKIDSENCIKMLQESLAKQENSMMLSLENLQNSFLPIRDDEKLILSMLKESGSNTEKELLTLKNELVDVHRNARSHKMVLMILLIITLFVTCGDGVLELLKLFHH</sequence>
<keyword evidence="1" id="KW-0812">Transmembrane</keyword>
<proteinExistence type="predicted"/>